<gene>
    <name evidence="2" type="ORF">EP57_13290</name>
</gene>
<sequence>MLVETLQTLPSEFVSDTWHIRYMTAEDAEQLLEIWSDTKVTEYMNIETFDTLTQAKEIIDAIDKTETACRYVIENTMSKELIGSFGINELYLGTMTAEIGYELKRAYWRKGIMSTILSTFIHVIHSTTPIRTLTAKVSPKNAPSSTLLIKLGFQFDDLVSEFDMKSKNLEKVRQYKLNLK</sequence>
<dbReference type="STRING" id="1552123.EP57_13290"/>
<dbReference type="PANTHER" id="PTHR43792:SF1">
    <property type="entry name" value="N-ACETYLTRANSFERASE DOMAIN-CONTAINING PROTEIN"/>
    <property type="match status" value="1"/>
</dbReference>
<evidence type="ECO:0000313" key="3">
    <source>
        <dbReference type="Proteomes" id="UP000029844"/>
    </source>
</evidence>
<dbReference type="RefSeq" id="WP_036087340.1">
    <property type="nucleotide sequence ID" value="NZ_CBCSHQ010000003.1"/>
</dbReference>
<keyword evidence="3" id="KW-1185">Reference proteome</keyword>
<dbReference type="SUPFAM" id="SSF55729">
    <property type="entry name" value="Acyl-CoA N-acyltransferases (Nat)"/>
    <property type="match status" value="1"/>
</dbReference>
<evidence type="ECO:0000259" key="1">
    <source>
        <dbReference type="PROSITE" id="PS51186"/>
    </source>
</evidence>
<dbReference type="Proteomes" id="UP000029844">
    <property type="component" value="Unassembled WGS sequence"/>
</dbReference>
<organism evidence="2 3">
    <name type="scientific">Listeria booriae</name>
    <dbReference type="NCBI Taxonomy" id="1552123"/>
    <lineage>
        <taxon>Bacteria</taxon>
        <taxon>Bacillati</taxon>
        <taxon>Bacillota</taxon>
        <taxon>Bacilli</taxon>
        <taxon>Bacillales</taxon>
        <taxon>Listeriaceae</taxon>
        <taxon>Listeria</taxon>
    </lineage>
</organism>
<name>A0A099W481_9LIST</name>
<dbReference type="InterPro" id="IPR051531">
    <property type="entry name" value="N-acetyltransferase"/>
</dbReference>
<dbReference type="PANTHER" id="PTHR43792">
    <property type="entry name" value="GNAT FAMILY, PUTATIVE (AFU_ORTHOLOGUE AFUA_3G00765)-RELATED-RELATED"/>
    <property type="match status" value="1"/>
</dbReference>
<dbReference type="eggNOG" id="COG1670">
    <property type="taxonomic scope" value="Bacteria"/>
</dbReference>
<dbReference type="AlphaFoldDB" id="A0A099W481"/>
<dbReference type="GO" id="GO:0016747">
    <property type="term" value="F:acyltransferase activity, transferring groups other than amino-acyl groups"/>
    <property type="evidence" value="ECO:0007669"/>
    <property type="project" value="InterPro"/>
</dbReference>
<dbReference type="PROSITE" id="PS51186">
    <property type="entry name" value="GNAT"/>
    <property type="match status" value="1"/>
</dbReference>
<reference evidence="2 3" key="1">
    <citation type="submission" date="2014-05" db="EMBL/GenBank/DDBJ databases">
        <title>Novel Listeriaceae from food processing environments.</title>
        <authorList>
            <person name="den Bakker H.C."/>
        </authorList>
    </citation>
    <scope>NUCLEOTIDE SEQUENCE [LARGE SCALE GENOMIC DNA]</scope>
    <source>
        <strain evidence="2 3">FSL A5-0281</strain>
    </source>
</reference>
<dbReference type="OrthoDB" id="9785602at2"/>
<dbReference type="EMBL" id="JNFA01000028">
    <property type="protein sequence ID" value="KGL38905.1"/>
    <property type="molecule type" value="Genomic_DNA"/>
</dbReference>
<dbReference type="InterPro" id="IPR000182">
    <property type="entry name" value="GNAT_dom"/>
</dbReference>
<dbReference type="GeneID" id="58718317"/>
<accession>A0A099W481</accession>
<proteinExistence type="predicted"/>
<evidence type="ECO:0000313" key="2">
    <source>
        <dbReference type="EMBL" id="KGL38905.1"/>
    </source>
</evidence>
<dbReference type="InterPro" id="IPR016181">
    <property type="entry name" value="Acyl_CoA_acyltransferase"/>
</dbReference>
<comment type="caution">
    <text evidence="2">The sequence shown here is derived from an EMBL/GenBank/DDBJ whole genome shotgun (WGS) entry which is preliminary data.</text>
</comment>
<dbReference type="Pfam" id="PF13302">
    <property type="entry name" value="Acetyltransf_3"/>
    <property type="match status" value="1"/>
</dbReference>
<feature type="domain" description="N-acetyltransferase" evidence="1">
    <location>
        <begin position="18"/>
        <end position="170"/>
    </location>
</feature>
<dbReference type="Gene3D" id="3.40.630.30">
    <property type="match status" value="1"/>
</dbReference>
<protein>
    <recommendedName>
        <fullName evidence="1">N-acetyltransferase domain-containing protein</fullName>
    </recommendedName>
</protein>